<organism evidence="7 8">
    <name type="scientific">Ferrimonas pelagia</name>
    <dbReference type="NCBI Taxonomy" id="1177826"/>
    <lineage>
        <taxon>Bacteria</taxon>
        <taxon>Pseudomonadati</taxon>
        <taxon>Pseudomonadota</taxon>
        <taxon>Gammaproteobacteria</taxon>
        <taxon>Alteromonadales</taxon>
        <taxon>Ferrimonadaceae</taxon>
        <taxon>Ferrimonas</taxon>
    </lineage>
</organism>
<evidence type="ECO:0000313" key="8">
    <source>
        <dbReference type="Proteomes" id="UP001499988"/>
    </source>
</evidence>
<dbReference type="InterPro" id="IPR036188">
    <property type="entry name" value="FAD/NAD-bd_sf"/>
</dbReference>
<sequence length="528" mass="56849">MIPDPIKAGLAQGWQHVDGSQLTESSRIKADVVVIGSGAGGGTAAQILAEAGLAVVIIEAGPLKSSSDFVMQERVAYPDLYQQSAAMKTADQAIGMLQGRNVGGSTTVNWTTSIRTPRQTLAHWAQHFGVEQITPESMAPWFEQAEQALNISPWPVPANANNALMAQGCERLGWDWTVIHRNVRGCADLGYCGMGCPLNAKQSMLVTTIPAALSAGAQLYSRTEAWQLLHDGERVQGVLCHTRDPQHQRRDITVTVEAQQVVLCGGALHSPALLMRSAAPDPHKLLGKRTFLHPTVMALARFAKPVNAHAGAPQSVYSDQFLWPQAPDAMGFKLEAAPLHPMLLSSKAPGFGVAHHRMMQSLNHLQISLALLRDGFADHSPGGRVILDDFGDPVLDYPLHDELWQGIRNAFLQMVRLQFAAGAEAVLVAHDQELWWRDLASAEAGIAQMALAPLQTTVASAHIMGGCGMAGSPEQGVVDSWGRHYQLSNLSVFDGSVLPTSLGANPQLTLYGLARRNAHALLARWPRG</sequence>
<name>A0ABP9EQ67_9GAMM</name>
<evidence type="ECO:0000256" key="4">
    <source>
        <dbReference type="ARBA" id="ARBA00023002"/>
    </source>
</evidence>
<evidence type="ECO:0000259" key="6">
    <source>
        <dbReference type="Pfam" id="PF05199"/>
    </source>
</evidence>
<evidence type="ECO:0000259" key="5">
    <source>
        <dbReference type="Pfam" id="PF00732"/>
    </source>
</evidence>
<dbReference type="PANTHER" id="PTHR46056:SF12">
    <property type="entry name" value="LONG-CHAIN-ALCOHOL OXIDASE"/>
    <property type="match status" value="1"/>
</dbReference>
<dbReference type="PANTHER" id="PTHR46056">
    <property type="entry name" value="LONG-CHAIN-ALCOHOL OXIDASE"/>
    <property type="match status" value="1"/>
</dbReference>
<keyword evidence="3" id="KW-0274">FAD</keyword>
<comment type="caution">
    <text evidence="7">The sequence shown here is derived from an EMBL/GenBank/DDBJ whole genome shotgun (WGS) entry which is preliminary data.</text>
</comment>
<keyword evidence="2" id="KW-0285">Flavoprotein</keyword>
<dbReference type="Pfam" id="PF00732">
    <property type="entry name" value="GMC_oxred_N"/>
    <property type="match status" value="1"/>
</dbReference>
<evidence type="ECO:0000313" key="7">
    <source>
        <dbReference type="EMBL" id="GAA4884087.1"/>
    </source>
</evidence>
<dbReference type="InterPro" id="IPR007867">
    <property type="entry name" value="GMC_OxRtase_C"/>
</dbReference>
<feature type="domain" description="Glucose-methanol-choline oxidoreductase N-terminal" evidence="5">
    <location>
        <begin position="79"/>
        <end position="294"/>
    </location>
</feature>
<dbReference type="InterPro" id="IPR000172">
    <property type="entry name" value="GMC_OxRdtase_N"/>
</dbReference>
<evidence type="ECO:0000256" key="2">
    <source>
        <dbReference type="ARBA" id="ARBA00022630"/>
    </source>
</evidence>
<protein>
    <submittedName>
        <fullName evidence="7">GMC family oxidoreductase</fullName>
    </submittedName>
</protein>
<evidence type="ECO:0000256" key="1">
    <source>
        <dbReference type="ARBA" id="ARBA00010790"/>
    </source>
</evidence>
<dbReference type="Proteomes" id="UP001499988">
    <property type="component" value="Unassembled WGS sequence"/>
</dbReference>
<dbReference type="Pfam" id="PF05199">
    <property type="entry name" value="GMC_oxred_C"/>
    <property type="match status" value="1"/>
</dbReference>
<dbReference type="Gene3D" id="3.50.50.60">
    <property type="entry name" value="FAD/NAD(P)-binding domain"/>
    <property type="match status" value="2"/>
</dbReference>
<keyword evidence="4" id="KW-0560">Oxidoreductase</keyword>
<proteinExistence type="inferred from homology"/>
<gene>
    <name evidence="7" type="ORF">GCM10023333_17990</name>
</gene>
<dbReference type="SUPFAM" id="SSF51905">
    <property type="entry name" value="FAD/NAD(P)-binding domain"/>
    <property type="match status" value="1"/>
</dbReference>
<reference evidence="8" key="1">
    <citation type="journal article" date="2019" name="Int. J. Syst. Evol. Microbiol.">
        <title>The Global Catalogue of Microorganisms (GCM) 10K type strain sequencing project: providing services to taxonomists for standard genome sequencing and annotation.</title>
        <authorList>
            <consortium name="The Broad Institute Genomics Platform"/>
            <consortium name="The Broad Institute Genome Sequencing Center for Infectious Disease"/>
            <person name="Wu L."/>
            <person name="Ma J."/>
        </authorList>
    </citation>
    <scope>NUCLEOTIDE SEQUENCE [LARGE SCALE GENOMIC DNA]</scope>
    <source>
        <strain evidence="8">JCM 18401</strain>
    </source>
</reference>
<keyword evidence="8" id="KW-1185">Reference proteome</keyword>
<comment type="similarity">
    <text evidence="1">Belongs to the GMC oxidoreductase family.</text>
</comment>
<accession>A0ABP9EQ67</accession>
<evidence type="ECO:0000256" key="3">
    <source>
        <dbReference type="ARBA" id="ARBA00022827"/>
    </source>
</evidence>
<dbReference type="RefSeq" id="WP_345335027.1">
    <property type="nucleotide sequence ID" value="NZ_BAABJZ010000024.1"/>
</dbReference>
<dbReference type="EMBL" id="BAABJZ010000024">
    <property type="protein sequence ID" value="GAA4884087.1"/>
    <property type="molecule type" value="Genomic_DNA"/>
</dbReference>
<feature type="domain" description="Glucose-methanol-choline oxidoreductase C-terminal" evidence="6">
    <location>
        <begin position="387"/>
        <end position="514"/>
    </location>
</feature>